<accession>A0ABQ1WIN2</accession>
<sequence>MAQEKEQTKDSATIYNRIERYSEKRKFTKKLHKLIFRSNKKKPPKVVQKSKRDYKNLEGKVIRNIVINTKDPFGFSFKDSTETANSWLEKTGNQVHIKSKKFAIRNFLLLDENETLDTLLLDESARLLRSQKYIREVEITAHPVKKSDSVDVRVTVLDSWSLNPQGAFSTSENKLTLKEYNIVGTGHQVNFSFANRLDDGKNAYYAEYRIPNFKNTFIKAAVRYKSNFNEFYNKSVFIEREFYSPFTRWAAGIYVDEQYREEELLDPKQEYVAQNFKYISQDYWVGHSYPLFKGNSEKKRSTNLITSIGFLDVNYKESPNAIYDSINFFADETSYLGTVGISSRQFVQDNFIFNDGITEDVPVGRIYALTGGFQSKNQNSRLYLGARASFGNYFNWGYISSNFEIGSYFNGSKTEQTAYSFQANYFTNLIDLGERWKMRQFVKPQFIIGVNRKNSIGDRLSIDQNNRFNGIYGSDYRRTTGARIAGFNSDLTGTEKYVLELQTQFYAPWEILGFRLNPFLNYTGAVIKDTNPGSNNLFSSFGVGFIIRNNYLVFDNFQLSFSFFPEIPGQGFNLFKTNAFETEDFGFQDLQLGKPRTILFN</sequence>
<name>A0ABQ1WIN2_9FLAO</name>
<evidence type="ECO:0000313" key="1">
    <source>
        <dbReference type="EMBL" id="GGG31324.1"/>
    </source>
</evidence>
<dbReference type="Gene3D" id="3.10.20.310">
    <property type="entry name" value="membrane protein fhac"/>
    <property type="match status" value="1"/>
</dbReference>
<dbReference type="EMBL" id="BMIX01000002">
    <property type="protein sequence ID" value="GGG31324.1"/>
    <property type="molecule type" value="Genomic_DNA"/>
</dbReference>
<protein>
    <submittedName>
        <fullName evidence="1">Uncharacterized protein</fullName>
    </submittedName>
</protein>
<reference evidence="2" key="1">
    <citation type="journal article" date="2019" name="Int. J. Syst. Evol. Microbiol.">
        <title>The Global Catalogue of Microorganisms (GCM) 10K type strain sequencing project: providing services to taxonomists for standard genome sequencing and annotation.</title>
        <authorList>
            <consortium name="The Broad Institute Genomics Platform"/>
            <consortium name="The Broad Institute Genome Sequencing Center for Infectious Disease"/>
            <person name="Wu L."/>
            <person name="Ma J."/>
        </authorList>
    </citation>
    <scope>NUCLEOTIDE SEQUENCE [LARGE SCALE GENOMIC DNA]</scope>
    <source>
        <strain evidence="2">CGMCC 1.15422</strain>
    </source>
</reference>
<gene>
    <name evidence="1" type="ORF">GCM10011532_13510</name>
</gene>
<organism evidence="1 2">
    <name type="scientific">Christiangramia forsetii</name>
    <dbReference type="NCBI Taxonomy" id="411153"/>
    <lineage>
        <taxon>Bacteria</taxon>
        <taxon>Pseudomonadati</taxon>
        <taxon>Bacteroidota</taxon>
        <taxon>Flavobacteriia</taxon>
        <taxon>Flavobacteriales</taxon>
        <taxon>Flavobacteriaceae</taxon>
        <taxon>Christiangramia</taxon>
    </lineage>
</organism>
<proteinExistence type="predicted"/>
<comment type="caution">
    <text evidence="1">The sequence shown here is derived from an EMBL/GenBank/DDBJ whole genome shotgun (WGS) entry which is preliminary data.</text>
</comment>
<dbReference type="Proteomes" id="UP000605733">
    <property type="component" value="Unassembled WGS sequence"/>
</dbReference>
<dbReference type="RefSeq" id="WP_011711005.1">
    <property type="nucleotide sequence ID" value="NZ_BMIX01000002.1"/>
</dbReference>
<evidence type="ECO:0000313" key="2">
    <source>
        <dbReference type="Proteomes" id="UP000605733"/>
    </source>
</evidence>
<keyword evidence="2" id="KW-1185">Reference proteome</keyword>